<protein>
    <submittedName>
        <fullName evidence="1">Uncharacterized protein</fullName>
    </submittedName>
</protein>
<evidence type="ECO:0000313" key="1">
    <source>
        <dbReference type="EMBL" id="KAI3751231.1"/>
    </source>
</evidence>
<accession>A0ACB9DXM2</accession>
<keyword evidence="2" id="KW-1185">Reference proteome</keyword>
<dbReference type="EMBL" id="CM042012">
    <property type="protein sequence ID" value="KAI3751231.1"/>
    <property type="molecule type" value="Genomic_DNA"/>
</dbReference>
<gene>
    <name evidence="1" type="ORF">L2E82_22279</name>
</gene>
<evidence type="ECO:0000313" key="2">
    <source>
        <dbReference type="Proteomes" id="UP001055811"/>
    </source>
</evidence>
<reference evidence="1 2" key="2">
    <citation type="journal article" date="2022" name="Mol. Ecol. Resour.">
        <title>The genomes of chicory, endive, great burdock and yacon provide insights into Asteraceae paleo-polyploidization history and plant inulin production.</title>
        <authorList>
            <person name="Fan W."/>
            <person name="Wang S."/>
            <person name="Wang H."/>
            <person name="Wang A."/>
            <person name="Jiang F."/>
            <person name="Liu H."/>
            <person name="Zhao H."/>
            <person name="Xu D."/>
            <person name="Zhang Y."/>
        </authorList>
    </citation>
    <scope>NUCLEOTIDE SEQUENCE [LARGE SCALE GENOMIC DNA]</scope>
    <source>
        <strain evidence="2">cv. Punajuju</strain>
        <tissue evidence="1">Leaves</tissue>
    </source>
</reference>
<comment type="caution">
    <text evidence="1">The sequence shown here is derived from an EMBL/GenBank/DDBJ whole genome shotgun (WGS) entry which is preliminary data.</text>
</comment>
<dbReference type="Proteomes" id="UP001055811">
    <property type="component" value="Linkage Group LG04"/>
</dbReference>
<proteinExistence type="predicted"/>
<organism evidence="1 2">
    <name type="scientific">Cichorium intybus</name>
    <name type="common">Chicory</name>
    <dbReference type="NCBI Taxonomy" id="13427"/>
    <lineage>
        <taxon>Eukaryota</taxon>
        <taxon>Viridiplantae</taxon>
        <taxon>Streptophyta</taxon>
        <taxon>Embryophyta</taxon>
        <taxon>Tracheophyta</taxon>
        <taxon>Spermatophyta</taxon>
        <taxon>Magnoliopsida</taxon>
        <taxon>eudicotyledons</taxon>
        <taxon>Gunneridae</taxon>
        <taxon>Pentapetalae</taxon>
        <taxon>asterids</taxon>
        <taxon>campanulids</taxon>
        <taxon>Asterales</taxon>
        <taxon>Asteraceae</taxon>
        <taxon>Cichorioideae</taxon>
        <taxon>Cichorieae</taxon>
        <taxon>Cichoriinae</taxon>
        <taxon>Cichorium</taxon>
    </lineage>
</organism>
<reference evidence="2" key="1">
    <citation type="journal article" date="2022" name="Mol. Ecol. Resour.">
        <title>The genomes of chicory, endive, great burdock and yacon provide insights into Asteraceae palaeo-polyploidization history and plant inulin production.</title>
        <authorList>
            <person name="Fan W."/>
            <person name="Wang S."/>
            <person name="Wang H."/>
            <person name="Wang A."/>
            <person name="Jiang F."/>
            <person name="Liu H."/>
            <person name="Zhao H."/>
            <person name="Xu D."/>
            <person name="Zhang Y."/>
        </authorList>
    </citation>
    <scope>NUCLEOTIDE SEQUENCE [LARGE SCALE GENOMIC DNA]</scope>
    <source>
        <strain evidence="2">cv. Punajuju</strain>
    </source>
</reference>
<sequence length="111" mass="12751">MVDDIDDRDGGTELITEEKETRLGALKEFRDLEHITNLDLAQKDNIQWVMVDGEWVEEVITVSWSSIRLHGVADRQEVANPLGDSPTPLRTKWPATRQRWIANLLARCQQV</sequence>
<name>A0ACB9DXM2_CICIN</name>